<accession>A0AAE3IKL9</accession>
<dbReference type="Proteomes" id="UP001209317">
    <property type="component" value="Unassembled WGS sequence"/>
</dbReference>
<protein>
    <submittedName>
        <fullName evidence="1">Uncharacterized protein</fullName>
    </submittedName>
</protein>
<evidence type="ECO:0000313" key="1">
    <source>
        <dbReference type="EMBL" id="MCU7692963.1"/>
    </source>
</evidence>
<comment type="caution">
    <text evidence="1">The sequence shown here is derived from an EMBL/GenBank/DDBJ whole genome shotgun (WGS) entry which is preliminary data.</text>
</comment>
<reference evidence="1" key="1">
    <citation type="submission" date="2022-10" db="EMBL/GenBank/DDBJ databases">
        <authorList>
            <person name="Kim H.S."/>
            <person name="Kim J.-S."/>
            <person name="Suh M.K."/>
            <person name="Eom M.K."/>
            <person name="Lee J.-S."/>
        </authorList>
    </citation>
    <scope>NUCLEOTIDE SEQUENCE</scope>
    <source>
        <strain evidence="1">LIP-5</strain>
    </source>
</reference>
<dbReference type="RefSeq" id="WP_263036451.1">
    <property type="nucleotide sequence ID" value="NZ_JAOTPL010000001.1"/>
</dbReference>
<sequence length="112" mass="12566">MDIDECTILLARKFSFDFLFLDYRPSPGMSRVSKFLICCKDNAYIKLQLNFFLMQHGKCGLHSVAGCCYAGTLASYKLLAAVCTYTADRLPFIAYLPCAAMVKVIPLYSEPI</sequence>
<keyword evidence="2" id="KW-1185">Reference proteome</keyword>
<dbReference type="EMBL" id="JAOTPL010000001">
    <property type="protein sequence ID" value="MCU7692963.1"/>
    <property type="molecule type" value="Genomic_DNA"/>
</dbReference>
<proteinExistence type="predicted"/>
<organism evidence="1 2">
    <name type="scientific">Haoranjiania flava</name>
    <dbReference type="NCBI Taxonomy" id="1856322"/>
    <lineage>
        <taxon>Bacteria</taxon>
        <taxon>Pseudomonadati</taxon>
        <taxon>Bacteroidota</taxon>
        <taxon>Chitinophagia</taxon>
        <taxon>Chitinophagales</taxon>
        <taxon>Chitinophagaceae</taxon>
        <taxon>Haoranjiania</taxon>
    </lineage>
</organism>
<dbReference type="AlphaFoldDB" id="A0AAE3IKL9"/>
<name>A0AAE3IKL9_9BACT</name>
<evidence type="ECO:0000313" key="2">
    <source>
        <dbReference type="Proteomes" id="UP001209317"/>
    </source>
</evidence>
<gene>
    <name evidence="1" type="ORF">OD355_00350</name>
</gene>